<feature type="region of interest" description="Disordered" evidence="1">
    <location>
        <begin position="107"/>
        <end position="141"/>
    </location>
</feature>
<comment type="caution">
    <text evidence="4">The sequence shown here is derived from an EMBL/GenBank/DDBJ whole genome shotgun (WGS) entry which is preliminary data.</text>
</comment>
<dbReference type="SMART" id="SM00637">
    <property type="entry name" value="CBD_II"/>
    <property type="match status" value="1"/>
</dbReference>
<evidence type="ECO:0000313" key="4">
    <source>
        <dbReference type="EMBL" id="GIJ70826.1"/>
    </source>
</evidence>
<evidence type="ECO:0000259" key="3">
    <source>
        <dbReference type="PROSITE" id="PS51173"/>
    </source>
</evidence>
<dbReference type="AlphaFoldDB" id="A0A8J4EDL6"/>
<protein>
    <recommendedName>
        <fullName evidence="3">CBM2 domain-containing protein</fullName>
    </recommendedName>
</protein>
<organism evidence="4 5">
    <name type="scientific">Virgisporangium ochraceum</name>
    <dbReference type="NCBI Taxonomy" id="65505"/>
    <lineage>
        <taxon>Bacteria</taxon>
        <taxon>Bacillati</taxon>
        <taxon>Actinomycetota</taxon>
        <taxon>Actinomycetes</taxon>
        <taxon>Micromonosporales</taxon>
        <taxon>Micromonosporaceae</taxon>
        <taxon>Virgisporangium</taxon>
    </lineage>
</organism>
<accession>A0A8J4EDL6</accession>
<keyword evidence="2" id="KW-0812">Transmembrane</keyword>
<feature type="compositionally biased region" description="Low complexity" evidence="1">
    <location>
        <begin position="113"/>
        <end position="125"/>
    </location>
</feature>
<name>A0A8J4EDL6_9ACTN</name>
<feature type="transmembrane region" description="Helical" evidence="2">
    <location>
        <begin position="43"/>
        <end position="65"/>
    </location>
</feature>
<dbReference type="InterPro" id="IPR012291">
    <property type="entry name" value="CBM2_carb-bd_dom_sf"/>
</dbReference>
<dbReference type="InterPro" id="IPR001919">
    <property type="entry name" value="CBD2"/>
</dbReference>
<dbReference type="Gene3D" id="2.60.40.290">
    <property type="match status" value="1"/>
</dbReference>
<keyword evidence="5" id="KW-1185">Reference proteome</keyword>
<gene>
    <name evidence="4" type="ORF">Voc01_057430</name>
</gene>
<keyword evidence="2" id="KW-0472">Membrane</keyword>
<dbReference type="EMBL" id="BOPH01000083">
    <property type="protein sequence ID" value="GIJ70826.1"/>
    <property type="molecule type" value="Genomic_DNA"/>
</dbReference>
<evidence type="ECO:0000256" key="2">
    <source>
        <dbReference type="SAM" id="Phobius"/>
    </source>
</evidence>
<proteinExistence type="predicted"/>
<dbReference type="InterPro" id="IPR008965">
    <property type="entry name" value="CBM2/CBM3_carb-bd_dom_sf"/>
</dbReference>
<evidence type="ECO:0000313" key="5">
    <source>
        <dbReference type="Proteomes" id="UP000635606"/>
    </source>
</evidence>
<dbReference type="RefSeq" id="WP_203930725.1">
    <property type="nucleotide sequence ID" value="NZ_BOPH01000083.1"/>
</dbReference>
<evidence type="ECO:0000256" key="1">
    <source>
        <dbReference type="SAM" id="MobiDB-lite"/>
    </source>
</evidence>
<dbReference type="GO" id="GO:0030247">
    <property type="term" value="F:polysaccharide binding"/>
    <property type="evidence" value="ECO:0007669"/>
    <property type="project" value="UniProtKB-UniRule"/>
</dbReference>
<dbReference type="PROSITE" id="PS51173">
    <property type="entry name" value="CBM2"/>
    <property type="match status" value="1"/>
</dbReference>
<sequence>MDSSLPRSRPRSVPVVVLDTLTRGLALLRRPFRAGHVPATQRIAVGIGAGIVTIGAAVLLVGLFVPTGPVNVPRRAATGATPAVGPAQGSGIPTAVTSRSAPVVVASNGSAVPSGPTASGTTTPGGATGPVRNAPGAQAQPLQARYDKVGGSESLASYRATVTVTNPGQVPVTGWSVTLTLPRETLTVSNASGATATRNAATWTFTPTAATGSVPAGASVTVTFQVNGAAVFDATPTACSIDGRACTGLAG</sequence>
<dbReference type="SUPFAM" id="SSF49384">
    <property type="entry name" value="Carbohydrate-binding domain"/>
    <property type="match status" value="1"/>
</dbReference>
<feature type="domain" description="CBM2" evidence="3">
    <location>
        <begin position="135"/>
        <end position="249"/>
    </location>
</feature>
<reference evidence="4" key="1">
    <citation type="submission" date="2021-01" db="EMBL/GenBank/DDBJ databases">
        <title>Whole genome shotgun sequence of Virgisporangium ochraceum NBRC 16418.</title>
        <authorList>
            <person name="Komaki H."/>
            <person name="Tamura T."/>
        </authorList>
    </citation>
    <scope>NUCLEOTIDE SEQUENCE</scope>
    <source>
        <strain evidence="4">NBRC 16418</strain>
    </source>
</reference>
<dbReference type="GO" id="GO:0004553">
    <property type="term" value="F:hydrolase activity, hydrolyzing O-glycosyl compounds"/>
    <property type="evidence" value="ECO:0007669"/>
    <property type="project" value="InterPro"/>
</dbReference>
<dbReference type="GO" id="GO:0005975">
    <property type="term" value="P:carbohydrate metabolic process"/>
    <property type="evidence" value="ECO:0007669"/>
    <property type="project" value="InterPro"/>
</dbReference>
<dbReference type="Pfam" id="PF00553">
    <property type="entry name" value="CBM_2"/>
    <property type="match status" value="1"/>
</dbReference>
<dbReference type="Proteomes" id="UP000635606">
    <property type="component" value="Unassembled WGS sequence"/>
</dbReference>
<keyword evidence="2" id="KW-1133">Transmembrane helix</keyword>